<sequence length="65" mass="7273">MRELCALAGSQSEAARLITRHTRRPCSVEAVKSWTCDPDTTRARTCHDWAVEALETELNNLAKDS</sequence>
<dbReference type="AlphaFoldDB" id="A0A1N6IV33"/>
<name>A0A1N6IV33_9BURK</name>
<organism evidence="1 2">
    <name type="scientific">Paraburkholderia phenazinium</name>
    <dbReference type="NCBI Taxonomy" id="60549"/>
    <lineage>
        <taxon>Bacteria</taxon>
        <taxon>Pseudomonadati</taxon>
        <taxon>Pseudomonadota</taxon>
        <taxon>Betaproteobacteria</taxon>
        <taxon>Burkholderiales</taxon>
        <taxon>Burkholderiaceae</taxon>
        <taxon>Paraburkholderia</taxon>
    </lineage>
</organism>
<keyword evidence="2" id="KW-1185">Reference proteome</keyword>
<protein>
    <submittedName>
        <fullName evidence="1">Uncharacterized protein</fullName>
    </submittedName>
</protein>
<dbReference type="OrthoDB" id="9134659at2"/>
<evidence type="ECO:0000313" key="1">
    <source>
        <dbReference type="EMBL" id="SIO35893.1"/>
    </source>
</evidence>
<proteinExistence type="predicted"/>
<gene>
    <name evidence="1" type="ORF">SAMN05444165_2523</name>
</gene>
<reference evidence="1 2" key="1">
    <citation type="submission" date="2016-11" db="EMBL/GenBank/DDBJ databases">
        <authorList>
            <person name="Jaros S."/>
            <person name="Januszkiewicz K."/>
            <person name="Wedrychowicz H."/>
        </authorList>
    </citation>
    <scope>NUCLEOTIDE SEQUENCE [LARGE SCALE GENOMIC DNA]</scope>
    <source>
        <strain evidence="1 2">GAS95</strain>
    </source>
</reference>
<evidence type="ECO:0000313" key="2">
    <source>
        <dbReference type="Proteomes" id="UP000185151"/>
    </source>
</evidence>
<dbReference type="Proteomes" id="UP000185151">
    <property type="component" value="Unassembled WGS sequence"/>
</dbReference>
<accession>A0A1N6IV33</accession>
<dbReference type="EMBL" id="FSRU01000001">
    <property type="protein sequence ID" value="SIO35893.1"/>
    <property type="molecule type" value="Genomic_DNA"/>
</dbReference>